<organism evidence="1 2">
    <name type="scientific">Babjeviella inositovora NRRL Y-12698</name>
    <dbReference type="NCBI Taxonomy" id="984486"/>
    <lineage>
        <taxon>Eukaryota</taxon>
        <taxon>Fungi</taxon>
        <taxon>Dikarya</taxon>
        <taxon>Ascomycota</taxon>
        <taxon>Saccharomycotina</taxon>
        <taxon>Pichiomycetes</taxon>
        <taxon>Serinales incertae sedis</taxon>
        <taxon>Babjeviella</taxon>
    </lineage>
</organism>
<dbReference type="RefSeq" id="XP_018985773.1">
    <property type="nucleotide sequence ID" value="XM_019128778.1"/>
</dbReference>
<dbReference type="InterPro" id="IPR035237">
    <property type="entry name" value="DUF5341"/>
</dbReference>
<gene>
    <name evidence="1" type="ORF">BABINDRAFT_161384</name>
</gene>
<dbReference type="Proteomes" id="UP000094336">
    <property type="component" value="Unassembled WGS sequence"/>
</dbReference>
<keyword evidence="2" id="KW-1185">Reference proteome</keyword>
<evidence type="ECO:0000313" key="1">
    <source>
        <dbReference type="EMBL" id="ODQ80445.1"/>
    </source>
</evidence>
<dbReference type="EMBL" id="KV454430">
    <property type="protein sequence ID" value="ODQ80445.1"/>
    <property type="molecule type" value="Genomic_DNA"/>
</dbReference>
<evidence type="ECO:0000313" key="2">
    <source>
        <dbReference type="Proteomes" id="UP000094336"/>
    </source>
</evidence>
<name>A0A1E3QRX6_9ASCO</name>
<reference evidence="2" key="1">
    <citation type="submission" date="2016-05" db="EMBL/GenBank/DDBJ databases">
        <title>Comparative genomics of biotechnologically important yeasts.</title>
        <authorList>
            <consortium name="DOE Joint Genome Institute"/>
            <person name="Riley R."/>
            <person name="Haridas S."/>
            <person name="Wolfe K.H."/>
            <person name="Lopes M.R."/>
            <person name="Hittinger C.T."/>
            <person name="Goker M."/>
            <person name="Salamov A."/>
            <person name="Wisecaver J."/>
            <person name="Long T.M."/>
            <person name="Aerts A.L."/>
            <person name="Barry K."/>
            <person name="Choi C."/>
            <person name="Clum A."/>
            <person name="Coughlan A.Y."/>
            <person name="Deshpande S."/>
            <person name="Douglass A.P."/>
            <person name="Hanson S.J."/>
            <person name="Klenk H.-P."/>
            <person name="Labutti K."/>
            <person name="Lapidus A."/>
            <person name="Lindquist E."/>
            <person name="Lipzen A."/>
            <person name="Meier-Kolthoff J.P."/>
            <person name="Ohm R.A."/>
            <person name="Otillar R.P."/>
            <person name="Pangilinan J."/>
            <person name="Peng Y."/>
            <person name="Rokas A."/>
            <person name="Rosa C.A."/>
            <person name="Scheuner C."/>
            <person name="Sibirny A.A."/>
            <person name="Slot J.C."/>
            <person name="Stielow J.B."/>
            <person name="Sun H."/>
            <person name="Kurtzman C.P."/>
            <person name="Blackwell M."/>
            <person name="Grigoriev I.V."/>
            <person name="Jeffries T.W."/>
        </authorList>
    </citation>
    <scope>NUCLEOTIDE SEQUENCE [LARGE SCALE GENOMIC DNA]</scope>
    <source>
        <strain evidence="2">NRRL Y-12698</strain>
    </source>
</reference>
<sequence>MVRKLGADGLLVRSGVFRNTTGLPANEFISLGLLGDIPHASAAILEYVGNNTHLFKRDFDAGSFLSSYEVQFKHSPETGVATLVIGLSGFTPADTNLSSNTALQKRDSSNLMSYNWDNSNEQLWDQHNKDSGWINNAGNDVANWVVHEKPYGNYVWNKWCACFDDNQRQTGANVDHGEFYIGGYGGIDGGCNADDCGWSEYGCNTDSWYDCST</sequence>
<proteinExistence type="predicted"/>
<protein>
    <submittedName>
        <fullName evidence="1">Uncharacterized protein</fullName>
    </submittedName>
</protein>
<dbReference type="GeneID" id="30146631"/>
<dbReference type="AlphaFoldDB" id="A0A1E3QRX6"/>
<dbReference type="Pfam" id="PF17276">
    <property type="entry name" value="DUF5341"/>
    <property type="match status" value="1"/>
</dbReference>
<accession>A0A1E3QRX6</accession>